<evidence type="ECO:0000259" key="2">
    <source>
        <dbReference type="Pfam" id="PF04151"/>
    </source>
</evidence>
<protein>
    <recommendedName>
        <fullName evidence="2">Peptidase C-terminal archaeal/bacterial domain-containing protein</fullName>
    </recommendedName>
</protein>
<evidence type="ECO:0000256" key="1">
    <source>
        <dbReference type="SAM" id="SignalP"/>
    </source>
</evidence>
<reference evidence="3 4" key="1">
    <citation type="submission" date="2019-08" db="EMBL/GenBank/DDBJ databases">
        <title>Deep-cultivation of Planctomycetes and their phenomic and genomic characterization uncovers novel biology.</title>
        <authorList>
            <person name="Wiegand S."/>
            <person name="Jogler M."/>
            <person name="Boedeker C."/>
            <person name="Pinto D."/>
            <person name="Vollmers J."/>
            <person name="Rivas-Marin E."/>
            <person name="Kohn T."/>
            <person name="Peeters S.H."/>
            <person name="Heuer A."/>
            <person name="Rast P."/>
            <person name="Oberbeckmann S."/>
            <person name="Bunk B."/>
            <person name="Jeske O."/>
            <person name="Meyerdierks A."/>
            <person name="Storesund J.E."/>
            <person name="Kallscheuer N."/>
            <person name="Luecker S."/>
            <person name="Lage O.M."/>
            <person name="Pohl T."/>
            <person name="Merkel B.J."/>
            <person name="Hornburger P."/>
            <person name="Mueller R.-W."/>
            <person name="Bruemmer F."/>
            <person name="Labrenz M."/>
            <person name="Spormann A.M."/>
            <person name="Op den Camp H."/>
            <person name="Overmann J."/>
            <person name="Amann R."/>
            <person name="Jetten M.S.M."/>
            <person name="Mascher T."/>
            <person name="Medema M.H."/>
            <person name="Devos D.P."/>
            <person name="Kaster A.-K."/>
            <person name="Ovreas L."/>
            <person name="Rohde M."/>
            <person name="Galperin M.Y."/>
            <person name="Jogler C."/>
        </authorList>
    </citation>
    <scope>NUCLEOTIDE SEQUENCE [LARGE SCALE GENOMIC DNA]</scope>
    <source>
        <strain evidence="3 4">DSM 8797</strain>
    </source>
</reference>
<feature type="domain" description="Peptidase C-terminal archaeal/bacterial" evidence="2">
    <location>
        <begin position="346"/>
        <end position="426"/>
    </location>
</feature>
<feature type="signal peptide" evidence="1">
    <location>
        <begin position="1"/>
        <end position="25"/>
    </location>
</feature>
<accession>A0ABX5YKE2</accession>
<evidence type="ECO:0000313" key="4">
    <source>
        <dbReference type="Proteomes" id="UP000322887"/>
    </source>
</evidence>
<gene>
    <name evidence="3" type="ORF">GmarT_19750</name>
</gene>
<feature type="chain" id="PRO_5047348472" description="Peptidase C-terminal archaeal/bacterial domain-containing protein" evidence="1">
    <location>
        <begin position="26"/>
        <end position="713"/>
    </location>
</feature>
<organism evidence="3 4">
    <name type="scientific">Gimesia maris</name>
    <dbReference type="NCBI Taxonomy" id="122"/>
    <lineage>
        <taxon>Bacteria</taxon>
        <taxon>Pseudomonadati</taxon>
        <taxon>Planctomycetota</taxon>
        <taxon>Planctomycetia</taxon>
        <taxon>Planctomycetales</taxon>
        <taxon>Planctomycetaceae</taxon>
        <taxon>Gimesia</taxon>
    </lineage>
</organism>
<keyword evidence="1" id="KW-0732">Signal</keyword>
<dbReference type="RefSeq" id="WP_081459584.1">
    <property type="nucleotide sequence ID" value="NZ_CP042910.1"/>
</dbReference>
<sequence>MTARRFIDCLMILGLSLCNSVPLFAAPPELESLFPFSFQAGTTAEIKLKGKNLKNIRQSQVNAPGVSVKVIDDKNLRINVENQTPAGIYNLRLLTDDGLSQPYPVQITAWSTLTATEKSDQPDSALKLSLPGGVDARFEHTGDIDWYAFTGKKDQQITLRCRSKSLGSSAAPLMTLIAPDGEEIAFASPHQREPVLHVKLPNSGTYQVKVFNRAYSSDPSALYHLSVNSEPRLLAAFPALINSGQPNPVTIQGISLPGVSQNATQILQQTEITVDPEKWAAPHQTDSPLTNRFHLNVPELEGTVPLIITDLPVVVDQEPGNQSQKTAQKIKVPCDIAGQFLKPRDLDWYQFTAEKGQELSIRAFGEQLDQQMDLELALLDSSGKVLKSLTNKAEVKGNATPVSATSLDPEGTWKAPKSGTYALLVRDLYGSSLGDFDRQYRVRIENKQPDFQVYAYPAASDRYSGVSLHQGGHTHVTIYVDRQHGFSEPVRIQAVDLPEGLSADEAIIPAHQSEARFSIFTSKNAPQTIVPLSLKAIATVQDQQVVKQVHPQTVSRSGSFQQVATLTAGTAKAAPFNMTIKPNQAKRALGEKIELDVQWESAGSEISGKPVLKWHIDLVDAKGKQASLIKPVTSLDLKQSENILTAQLPQNVQPGQYSLWLSATLNVTPSQSTDKKQKKPKPAPFEAVSNIITLEIQPLPNKEKIQPRKKQSK</sequence>
<dbReference type="InterPro" id="IPR007280">
    <property type="entry name" value="Peptidase_C_arc/bac"/>
</dbReference>
<dbReference type="Proteomes" id="UP000322887">
    <property type="component" value="Chromosome"/>
</dbReference>
<evidence type="ECO:0000313" key="3">
    <source>
        <dbReference type="EMBL" id="QEG16114.1"/>
    </source>
</evidence>
<proteinExistence type="predicted"/>
<name>A0ABX5YKE2_9PLAN</name>
<dbReference type="Pfam" id="PF04151">
    <property type="entry name" value="PPC"/>
    <property type="match status" value="1"/>
</dbReference>
<dbReference type="GeneID" id="98646586"/>
<keyword evidence="4" id="KW-1185">Reference proteome</keyword>
<dbReference type="EMBL" id="CP042910">
    <property type="protein sequence ID" value="QEG16114.1"/>
    <property type="molecule type" value="Genomic_DNA"/>
</dbReference>
<dbReference type="Gene3D" id="2.60.120.380">
    <property type="match status" value="2"/>
</dbReference>